<keyword evidence="12" id="KW-0413">Isomerase</keyword>
<keyword evidence="6" id="KW-0227">DNA damage</keyword>
<organism evidence="24">
    <name type="scientific">Pan troglodytes</name>
    <name type="common">Chimpanzee</name>
    <dbReference type="NCBI Taxonomy" id="9598"/>
    <lineage>
        <taxon>Eukaryota</taxon>
        <taxon>Metazoa</taxon>
        <taxon>Chordata</taxon>
        <taxon>Craniata</taxon>
        <taxon>Vertebrata</taxon>
        <taxon>Euteleostomi</taxon>
        <taxon>Mammalia</taxon>
        <taxon>Eutheria</taxon>
        <taxon>Euarchontoglires</taxon>
        <taxon>Primates</taxon>
        <taxon>Haplorrhini</taxon>
        <taxon>Catarrhini</taxon>
        <taxon>Hominidae</taxon>
        <taxon>Pan</taxon>
    </lineage>
</organism>
<dbReference type="CDD" id="cd18026">
    <property type="entry name" value="DEXHc_POLQ-like"/>
    <property type="match status" value="1"/>
</dbReference>
<comment type="function">
    <text evidence="17">Single-stranded 3'-5' DNA helicase that plays a key role in homology-driven double-strand break (DSB) repair. Involved in different DSB repair mechanisms that are guided by annealing of extensive stretches of complementary bases at break ends, such as microhomology-mediated end-joining (MMEJ), single-strand annealing (SSA) or synthesis-dependent strand annealing (SDSA). Possesses both DNA unwinding and annealing activities. Forms a complex with RAD51, stimulating HELQ DNA helicase activity and ability to unwing DNA. Efficiently unwinds substrates containing 3' overhangs or a D-loop. In contrast, interaction with the replication protein A (RPA/RP-A) complex inhibits DNA unwinding by HELQ but strongly stimulates DNA strand annealing. Triggers displacement of RPA from single-stranded DNA to facilitate annealing of complementary sequences.</text>
</comment>
<dbReference type="Gene3D" id="1.10.150.20">
    <property type="entry name" value="5' to 3' exonuclease, C-terminal subdomain"/>
    <property type="match status" value="1"/>
</dbReference>
<dbReference type="InterPro" id="IPR046931">
    <property type="entry name" value="HTH_61"/>
</dbReference>
<dbReference type="Gene3D" id="1.10.3380.20">
    <property type="match status" value="1"/>
</dbReference>
<dbReference type="FunFam" id="3.40.50.300:FF:001293">
    <property type="entry name" value="helicase POLQ-like isoform X5"/>
    <property type="match status" value="1"/>
</dbReference>
<dbReference type="InterPro" id="IPR001650">
    <property type="entry name" value="Helicase_C-like"/>
</dbReference>
<proteinExistence type="evidence at transcript level"/>
<dbReference type="GO" id="GO:0005694">
    <property type="term" value="C:chromosome"/>
    <property type="evidence" value="ECO:0007669"/>
    <property type="project" value="UniProtKB-SubCell"/>
</dbReference>
<feature type="region of interest" description="Disordered" evidence="21">
    <location>
        <begin position="205"/>
        <end position="262"/>
    </location>
</feature>
<dbReference type="EC" id="5.6.2.4" evidence="15"/>
<dbReference type="GO" id="GO:0043138">
    <property type="term" value="F:3'-5' DNA helicase activity"/>
    <property type="evidence" value="ECO:0007669"/>
    <property type="project" value="UniProtKB-EC"/>
</dbReference>
<reference evidence="24" key="1">
    <citation type="submission" date="2012-10" db="EMBL/GenBank/DDBJ databases">
        <title>De novo assembly of the reference chimpanzee transcriptome from NextGen mRNA sequences.</title>
        <authorList>
            <person name="Maudhoo M.D."/>
            <person name="Meehan D.T."/>
            <person name="Norgren R.B.Jr."/>
        </authorList>
    </citation>
    <scope>NUCLEOTIDE SEQUENCE</scope>
    <source>
        <tissue evidence="24">Skin</tissue>
    </source>
</reference>
<evidence type="ECO:0000256" key="1">
    <source>
        <dbReference type="ARBA" id="ARBA00004123"/>
    </source>
</evidence>
<feature type="compositionally biased region" description="Polar residues" evidence="21">
    <location>
        <begin position="241"/>
        <end position="258"/>
    </location>
</feature>
<comment type="catalytic activity">
    <reaction evidence="16">
        <text>ATP + H2O = ADP + phosphate + H(+)</text>
        <dbReference type="Rhea" id="RHEA:13065"/>
        <dbReference type="ChEBI" id="CHEBI:15377"/>
        <dbReference type="ChEBI" id="CHEBI:15378"/>
        <dbReference type="ChEBI" id="CHEBI:30616"/>
        <dbReference type="ChEBI" id="CHEBI:43474"/>
        <dbReference type="ChEBI" id="CHEBI:456216"/>
        <dbReference type="EC" id="5.6.2.4"/>
    </reaction>
</comment>
<evidence type="ECO:0000313" key="24">
    <source>
        <dbReference type="EMBL" id="JAA31915.1"/>
    </source>
</evidence>
<dbReference type="InterPro" id="IPR036390">
    <property type="entry name" value="WH_DNA-bd_sf"/>
</dbReference>
<keyword evidence="13" id="KW-0539">Nucleus</keyword>
<dbReference type="PROSITE" id="PS51194">
    <property type="entry name" value="HELICASE_CTER"/>
    <property type="match status" value="1"/>
</dbReference>
<dbReference type="SMART" id="SM00487">
    <property type="entry name" value="DEXDc"/>
    <property type="match status" value="1"/>
</dbReference>
<evidence type="ECO:0000256" key="3">
    <source>
        <dbReference type="ARBA" id="ARBA00010140"/>
    </source>
</evidence>
<evidence type="ECO:0000256" key="16">
    <source>
        <dbReference type="ARBA" id="ARBA00048988"/>
    </source>
</evidence>
<feature type="compositionally biased region" description="Acidic residues" evidence="21">
    <location>
        <begin position="35"/>
        <end position="47"/>
    </location>
</feature>
<dbReference type="InterPro" id="IPR014001">
    <property type="entry name" value="Helicase_ATP-bd"/>
</dbReference>
<evidence type="ECO:0000256" key="5">
    <source>
        <dbReference type="ARBA" id="ARBA00022741"/>
    </source>
</evidence>
<dbReference type="InterPro" id="IPR011545">
    <property type="entry name" value="DEAD/DEAH_box_helicase_dom"/>
</dbReference>
<evidence type="ECO:0000256" key="13">
    <source>
        <dbReference type="ARBA" id="ARBA00023242"/>
    </source>
</evidence>
<dbReference type="InterPro" id="IPR027417">
    <property type="entry name" value="P-loop_NTPase"/>
</dbReference>
<feature type="region of interest" description="Disordered" evidence="21">
    <location>
        <begin position="31"/>
        <end position="53"/>
    </location>
</feature>
<comment type="similarity">
    <text evidence="3">Belongs to the helicase family. SKI2 subfamily.</text>
</comment>
<evidence type="ECO:0000256" key="20">
    <source>
        <dbReference type="ARBA" id="ARBA00076391"/>
    </source>
</evidence>
<evidence type="ECO:0000256" key="9">
    <source>
        <dbReference type="ARBA" id="ARBA00022840"/>
    </source>
</evidence>
<dbReference type="SMART" id="SM00490">
    <property type="entry name" value="HELICc"/>
    <property type="match status" value="1"/>
</dbReference>
<dbReference type="InterPro" id="IPR050474">
    <property type="entry name" value="Hel308_SKI2-like"/>
</dbReference>
<dbReference type="Pfam" id="PF00270">
    <property type="entry name" value="DEAD"/>
    <property type="match status" value="1"/>
</dbReference>
<evidence type="ECO:0000256" key="6">
    <source>
        <dbReference type="ARBA" id="ARBA00022763"/>
    </source>
</evidence>
<evidence type="ECO:0000256" key="7">
    <source>
        <dbReference type="ARBA" id="ARBA00022801"/>
    </source>
</evidence>
<comment type="catalytic activity">
    <reaction evidence="14">
        <text>Couples ATP hydrolysis with the unwinding of duplex DNA by translocating in the 3'-5' direction.</text>
        <dbReference type="EC" id="5.6.2.4"/>
    </reaction>
</comment>
<evidence type="ECO:0000256" key="19">
    <source>
        <dbReference type="ARBA" id="ARBA00074990"/>
    </source>
</evidence>
<accession>K7D2U5</accession>
<protein>
    <recommendedName>
        <fullName evidence="18">Helicase POLQ-like</fullName>
        <ecNumber evidence="15">5.6.2.4</ecNumber>
    </recommendedName>
    <alternativeName>
        <fullName evidence="20">Mus308-like helicase</fullName>
    </alternativeName>
    <alternativeName>
        <fullName evidence="19">POLQ-like helicase</fullName>
    </alternativeName>
</protein>
<dbReference type="PROSITE" id="PS51192">
    <property type="entry name" value="HELICASE_ATP_BIND_1"/>
    <property type="match status" value="1"/>
</dbReference>
<dbReference type="GO" id="GO:0003677">
    <property type="term" value="F:DNA binding"/>
    <property type="evidence" value="ECO:0007669"/>
    <property type="project" value="UniProtKB-KW"/>
</dbReference>
<keyword evidence="9" id="KW-0067">ATP-binding</keyword>
<dbReference type="EMBL" id="GABD01001185">
    <property type="protein sequence ID" value="JAA31915.1"/>
    <property type="molecule type" value="mRNA"/>
</dbReference>
<dbReference type="FunFam" id="1.10.150.20:FF:000058">
    <property type="entry name" value="Helicase, POLQ like"/>
    <property type="match status" value="1"/>
</dbReference>
<dbReference type="PANTHER" id="PTHR47961">
    <property type="entry name" value="DNA POLYMERASE THETA, PUTATIVE (AFU_ORTHOLOGUE AFUA_1G05260)-RELATED"/>
    <property type="match status" value="1"/>
</dbReference>
<name>K7D2U5_PANTR</name>
<dbReference type="Pfam" id="PF20470">
    <property type="entry name" value="HTH_61"/>
    <property type="match status" value="1"/>
</dbReference>
<dbReference type="GO" id="GO:0005524">
    <property type="term" value="F:ATP binding"/>
    <property type="evidence" value="ECO:0007669"/>
    <property type="project" value="UniProtKB-KW"/>
</dbReference>
<dbReference type="SUPFAM" id="SSF158702">
    <property type="entry name" value="Sec63 N-terminal domain-like"/>
    <property type="match status" value="1"/>
</dbReference>
<keyword evidence="7" id="KW-0378">Hydrolase</keyword>
<dbReference type="SUPFAM" id="SSF52540">
    <property type="entry name" value="P-loop containing nucleoside triphosphate hydrolases"/>
    <property type="match status" value="1"/>
</dbReference>
<evidence type="ECO:0000256" key="17">
    <source>
        <dbReference type="ARBA" id="ARBA00053573"/>
    </source>
</evidence>
<dbReference type="Pfam" id="PF00271">
    <property type="entry name" value="Helicase_C"/>
    <property type="match status" value="1"/>
</dbReference>
<keyword evidence="10" id="KW-0238">DNA-binding</keyword>
<dbReference type="AlphaFoldDB" id="K7D2U5"/>
<evidence type="ECO:0000256" key="15">
    <source>
        <dbReference type="ARBA" id="ARBA00034808"/>
    </source>
</evidence>
<dbReference type="CDD" id="cd18795">
    <property type="entry name" value="SF2_C_Ski2"/>
    <property type="match status" value="1"/>
</dbReference>
<comment type="subcellular location">
    <subcellularLocation>
        <location evidence="2">Chromosome</location>
    </subcellularLocation>
    <subcellularLocation>
        <location evidence="1">Nucleus</location>
    </subcellularLocation>
</comment>
<keyword evidence="4" id="KW-0158">Chromosome</keyword>
<evidence type="ECO:0000256" key="18">
    <source>
        <dbReference type="ARBA" id="ARBA00069099"/>
    </source>
</evidence>
<feature type="domain" description="Helicase ATP-binding" evidence="22">
    <location>
        <begin position="346"/>
        <end position="518"/>
    </location>
</feature>
<dbReference type="Pfam" id="PF21099">
    <property type="entry name" value="POLQ_helical"/>
    <property type="match status" value="1"/>
</dbReference>
<evidence type="ECO:0000256" key="10">
    <source>
        <dbReference type="ARBA" id="ARBA00023125"/>
    </source>
</evidence>
<dbReference type="FunFam" id="1.10.3380.20:FF:000002">
    <property type="entry name" value="helicase POLQ-like isoform X1"/>
    <property type="match status" value="1"/>
</dbReference>
<feature type="compositionally biased region" description="Basic and acidic residues" evidence="21">
    <location>
        <begin position="213"/>
        <end position="225"/>
    </location>
</feature>
<dbReference type="FunFam" id="3.40.50.300:FF:000813">
    <property type="entry name" value="helicase POLQ-like isoform X1"/>
    <property type="match status" value="1"/>
</dbReference>
<dbReference type="InterPro" id="IPR048960">
    <property type="entry name" value="POLQ-like_helical"/>
</dbReference>
<evidence type="ECO:0000256" key="2">
    <source>
        <dbReference type="ARBA" id="ARBA00004286"/>
    </source>
</evidence>
<keyword evidence="8 24" id="KW-0347">Helicase</keyword>
<evidence type="ECO:0000259" key="23">
    <source>
        <dbReference type="PROSITE" id="PS51194"/>
    </source>
</evidence>
<feature type="domain" description="Helicase C-terminal" evidence="23">
    <location>
        <begin position="566"/>
        <end position="758"/>
    </location>
</feature>
<dbReference type="GO" id="GO:0016787">
    <property type="term" value="F:hydrolase activity"/>
    <property type="evidence" value="ECO:0007669"/>
    <property type="project" value="UniProtKB-KW"/>
</dbReference>
<keyword evidence="5" id="KW-0547">Nucleotide-binding</keyword>
<dbReference type="Gene3D" id="3.40.50.300">
    <property type="entry name" value="P-loop containing nucleotide triphosphate hydrolases"/>
    <property type="match status" value="2"/>
</dbReference>
<evidence type="ECO:0000256" key="12">
    <source>
        <dbReference type="ARBA" id="ARBA00023235"/>
    </source>
</evidence>
<evidence type="ECO:0000256" key="11">
    <source>
        <dbReference type="ARBA" id="ARBA00023204"/>
    </source>
</evidence>
<evidence type="ECO:0000256" key="14">
    <source>
        <dbReference type="ARBA" id="ARBA00034617"/>
    </source>
</evidence>
<keyword evidence="11" id="KW-0234">DNA repair</keyword>
<sequence>MDECGSRIRRRVSLPKRNRPSLGCIFGAPTAAELEPGDEGKEEEEMVAENRRRKTAGVLPVEVQPLLLSDSPECLVLGGGDTNPDLLRHVPTDRGVGDQPNDSEVDMFGDYDSFTENSFIAQVDDLEQKYMQLPEHRKHATDFATENLCSESIKNKLSITTIGNLTELQTDKHTENQSGYEGVTIEPGADLLYDVPSSQPIYFENLQNSSNDLGDHSMKERDWKSSSHNTVNEEPPHNCIEQPQQNDESSSKVRTSSDMNRRKSIKDHLKNAMTGNAKAQTPIFSRSKQLKDTLVSEEINVAKKTIESSSNDLGPFYSLPSKVRDLYAQFKGIEKLYEWQHSCLTLNSVQERKNLIYSLPTSGGKTLVAEILMLQELLCCRKDVLMILPYVAIVQEKISGLSSFGIELGFFVEEYAGSKGRFPPTKRREKKSLYIATIEKGHSLVNSLIETGRIDSLGLVVVDELHMIGEGSRGATLEMTLAKILYTSKTTQIIGMSATLNNVEDLQKFLQAEYYTSQFRPVELKEYLKINDTIYEVDSQAENGMTFSRLLNYKYSDTLKKMDPDHLVALVTEVIPNYSCLVFCPSKKNCENVAEMICKFLSKEYLKHKEKEKCEVIKNLKNIGNGNLCPVLKRTIPFGVAYHHSGLTSDERKLLEEAYSTGVLCLFTCTSTLAAGVNLPARRVILRAPYVAKEFLKRNQYKQMIGRAGRAGIDTIGESILILQEKDKQQVLELITKPLENCYSHLVQEFTKGIQTLFLSLIGLKIATNLDDIYHFMNGTFFGVQQKVLLKEKSLWEITVESLRYLTEKGLLQKDTIYKSEEEVQYNFHITKLGRASFKGTIDLAYCDILYRDLKKGLEGLVLESLLHLIYLTTPYDLVSQCNPDWMIYFRQFSQLSPAEQNVAAILGVSESFIGKKASGQAIGKKVDKDVVNRLYLSFILYTLLKETNIWTVSEKFNMPRGYIQNLLTGTASFSSCVLHFCEELEEFWVYRALLVELTKKLTYCVKAELIPLMEVTGVLEGRAKQLYSAGYKSLMHLANANPEVLVRTIDHLSRRQAKQIVSSAKMLLHEKAEALQEEVEELLRLPSDFPGAVASSTDKARSYLMSIFIHELFIVHVCY</sequence>
<evidence type="ECO:0000259" key="22">
    <source>
        <dbReference type="PROSITE" id="PS51192"/>
    </source>
</evidence>
<dbReference type="GO" id="GO:0005634">
    <property type="term" value="C:nucleus"/>
    <property type="evidence" value="ECO:0007669"/>
    <property type="project" value="UniProtKB-SubCell"/>
</dbReference>
<dbReference type="PANTHER" id="PTHR47961:SF12">
    <property type="entry name" value="HELICASE POLQ-LIKE"/>
    <property type="match status" value="1"/>
</dbReference>
<gene>
    <name evidence="24" type="primary">HELQ</name>
</gene>
<evidence type="ECO:0000256" key="4">
    <source>
        <dbReference type="ARBA" id="ARBA00022454"/>
    </source>
</evidence>
<evidence type="ECO:0000256" key="8">
    <source>
        <dbReference type="ARBA" id="ARBA00022806"/>
    </source>
</evidence>
<dbReference type="GO" id="GO:0006281">
    <property type="term" value="P:DNA repair"/>
    <property type="evidence" value="ECO:0007669"/>
    <property type="project" value="UniProtKB-KW"/>
</dbReference>
<dbReference type="SUPFAM" id="SSF46785">
    <property type="entry name" value="Winged helix' DNA-binding domain"/>
    <property type="match status" value="1"/>
</dbReference>
<evidence type="ECO:0000256" key="21">
    <source>
        <dbReference type="SAM" id="MobiDB-lite"/>
    </source>
</evidence>